<sequence>MATNTIDTKKIDNATGIPVAAFVEEPRPVSPQPQQIQYVPGSDPRVAMRGGYCGPISWIICCAFCAPWYREVYISPPDGRRIQPGGQYDREKYCGPMTWIIGLFVCPCVCCCPCDEREVYYSPPDGRRIVLG</sequence>
<dbReference type="AlphaFoldDB" id="A0A2R5FZ14"/>
<protein>
    <submittedName>
        <fullName evidence="1">Uncharacterized protein</fullName>
    </submittedName>
</protein>
<reference evidence="1 2" key="1">
    <citation type="submission" date="2017-12" db="EMBL/GenBank/DDBJ databases">
        <title>Sequencing, de novo assembly and annotation of complete genome of a new Thraustochytrid species, strain FCC1311.</title>
        <authorList>
            <person name="Sedici K."/>
            <person name="Godart F."/>
            <person name="Aiese Cigliano R."/>
            <person name="Sanseverino W."/>
            <person name="Barakat M."/>
            <person name="Ortet P."/>
            <person name="Marechal E."/>
            <person name="Cagnac O."/>
            <person name="Amato A."/>
        </authorList>
    </citation>
    <scope>NUCLEOTIDE SEQUENCE [LARGE SCALE GENOMIC DNA]</scope>
</reference>
<dbReference type="EMBL" id="BEYU01000002">
    <property type="protein sequence ID" value="GBG23996.1"/>
    <property type="molecule type" value="Genomic_DNA"/>
</dbReference>
<accession>A0A2R5FZ14</accession>
<evidence type="ECO:0000313" key="1">
    <source>
        <dbReference type="EMBL" id="GBG23996.1"/>
    </source>
</evidence>
<dbReference type="Proteomes" id="UP000241890">
    <property type="component" value="Unassembled WGS sequence"/>
</dbReference>
<keyword evidence="2" id="KW-1185">Reference proteome</keyword>
<organism evidence="1 2">
    <name type="scientific">Hondaea fermentalgiana</name>
    <dbReference type="NCBI Taxonomy" id="2315210"/>
    <lineage>
        <taxon>Eukaryota</taxon>
        <taxon>Sar</taxon>
        <taxon>Stramenopiles</taxon>
        <taxon>Bigyra</taxon>
        <taxon>Labyrinthulomycetes</taxon>
        <taxon>Thraustochytrida</taxon>
        <taxon>Thraustochytriidae</taxon>
        <taxon>Hondaea</taxon>
    </lineage>
</organism>
<dbReference type="InParanoid" id="A0A2R5FZ14"/>
<proteinExistence type="predicted"/>
<evidence type="ECO:0000313" key="2">
    <source>
        <dbReference type="Proteomes" id="UP000241890"/>
    </source>
</evidence>
<comment type="caution">
    <text evidence="1">The sequence shown here is derived from an EMBL/GenBank/DDBJ whole genome shotgun (WGS) entry which is preliminary data.</text>
</comment>
<gene>
    <name evidence="1" type="ORF">FCC1311_002142</name>
</gene>
<name>A0A2R5FZ14_9STRA</name>